<feature type="region of interest" description="Disordered" evidence="1">
    <location>
        <begin position="370"/>
        <end position="414"/>
    </location>
</feature>
<feature type="compositionally biased region" description="Polar residues" evidence="1">
    <location>
        <begin position="244"/>
        <end position="254"/>
    </location>
</feature>
<gene>
    <name evidence="2" type="ORF">CBR_g36959</name>
</gene>
<dbReference type="EMBL" id="BFEA01000036">
    <property type="protein sequence ID" value="GBG63191.1"/>
    <property type="molecule type" value="Genomic_DNA"/>
</dbReference>
<dbReference type="Proteomes" id="UP000265515">
    <property type="component" value="Unassembled WGS sequence"/>
</dbReference>
<feature type="compositionally biased region" description="Basic and acidic residues" evidence="1">
    <location>
        <begin position="370"/>
        <end position="385"/>
    </location>
</feature>
<dbReference type="Gramene" id="GBG63191">
    <property type="protein sequence ID" value="GBG63191"/>
    <property type="gene ID" value="CBR_g36959"/>
</dbReference>
<evidence type="ECO:0000313" key="2">
    <source>
        <dbReference type="EMBL" id="GBG63191.1"/>
    </source>
</evidence>
<organism evidence="2 3">
    <name type="scientific">Chara braunii</name>
    <name type="common">Braun's stonewort</name>
    <dbReference type="NCBI Taxonomy" id="69332"/>
    <lineage>
        <taxon>Eukaryota</taxon>
        <taxon>Viridiplantae</taxon>
        <taxon>Streptophyta</taxon>
        <taxon>Charophyceae</taxon>
        <taxon>Charales</taxon>
        <taxon>Characeae</taxon>
        <taxon>Chara</taxon>
    </lineage>
</organism>
<proteinExistence type="predicted"/>
<name>A0A388JZE6_CHABU</name>
<evidence type="ECO:0000313" key="3">
    <source>
        <dbReference type="Proteomes" id="UP000265515"/>
    </source>
</evidence>
<feature type="region of interest" description="Disordered" evidence="1">
    <location>
        <begin position="101"/>
        <end position="143"/>
    </location>
</feature>
<feature type="compositionally biased region" description="Polar residues" evidence="1">
    <location>
        <begin position="63"/>
        <end position="82"/>
    </location>
</feature>
<sequence>MTHPPHPHPPPPQAGYVYPQYGWVPALAPPPPQAGYVYLQYGWVPASAPPPPPAPPRPPAPNWNYSQPSYHQKTPVANSFPASGNRAWFTREHLELIEKWKTKELEESKKPTEDSCESSKQGATKKGRGKATSKSEDGEQNLKTWMVENFGSSLTKIAEKLEVVDKKSKEAEVERVKLVKMVQEIEGKGATDGGNSNEKRKQVVGVNSPTIEWQKLRSRSRSGGVKIRQPRIDVSSDNEKADPASTTTNSNPGNVKQEDVMKMLSVITGKVQCENANSGTGAADTHTKKGSTVVNIVEEDNSTESEDEMDKLKLNRGSCAKSDRTEAGIIEYMRQRLDHYMDMNGTKIKILCLKRNVKWERKDKSAWELAKQDTGEFSKLVHGDNEQETEPDPEEEEEDNCSDGDADDDDLVGN</sequence>
<feature type="compositionally biased region" description="Basic and acidic residues" evidence="1">
    <location>
        <begin position="101"/>
        <end position="113"/>
    </location>
</feature>
<accession>A0A388JZE6</accession>
<protein>
    <submittedName>
        <fullName evidence="2">Uncharacterized protein</fullName>
    </submittedName>
</protein>
<dbReference type="AlphaFoldDB" id="A0A388JZE6"/>
<feature type="compositionally biased region" description="Pro residues" evidence="1">
    <location>
        <begin position="47"/>
        <end position="61"/>
    </location>
</feature>
<feature type="region of interest" description="Disordered" evidence="1">
    <location>
        <begin position="187"/>
        <end position="255"/>
    </location>
</feature>
<keyword evidence="3" id="KW-1185">Reference proteome</keyword>
<dbReference type="SUPFAM" id="SSF81995">
    <property type="entry name" value="beta-sandwich domain of Sec23/24"/>
    <property type="match status" value="1"/>
</dbReference>
<reference evidence="2 3" key="1">
    <citation type="journal article" date="2018" name="Cell">
        <title>The Chara Genome: Secondary Complexity and Implications for Plant Terrestrialization.</title>
        <authorList>
            <person name="Nishiyama T."/>
            <person name="Sakayama H."/>
            <person name="Vries J.D."/>
            <person name="Buschmann H."/>
            <person name="Saint-Marcoux D."/>
            <person name="Ullrich K.K."/>
            <person name="Haas F.B."/>
            <person name="Vanderstraeten L."/>
            <person name="Becker D."/>
            <person name="Lang D."/>
            <person name="Vosolsobe S."/>
            <person name="Rombauts S."/>
            <person name="Wilhelmsson P.K.I."/>
            <person name="Janitza P."/>
            <person name="Kern R."/>
            <person name="Heyl A."/>
            <person name="Rumpler F."/>
            <person name="Villalobos L.I.A.C."/>
            <person name="Clay J.M."/>
            <person name="Skokan R."/>
            <person name="Toyoda A."/>
            <person name="Suzuki Y."/>
            <person name="Kagoshima H."/>
            <person name="Schijlen E."/>
            <person name="Tajeshwar N."/>
            <person name="Catarino B."/>
            <person name="Hetherington A.J."/>
            <person name="Saltykova A."/>
            <person name="Bonnot C."/>
            <person name="Breuninger H."/>
            <person name="Symeonidi A."/>
            <person name="Radhakrishnan G.V."/>
            <person name="Van Nieuwerburgh F."/>
            <person name="Deforce D."/>
            <person name="Chang C."/>
            <person name="Karol K.G."/>
            <person name="Hedrich R."/>
            <person name="Ulvskov P."/>
            <person name="Glockner G."/>
            <person name="Delwiche C.F."/>
            <person name="Petrasek J."/>
            <person name="Van de Peer Y."/>
            <person name="Friml J."/>
            <person name="Beilby M."/>
            <person name="Dolan L."/>
            <person name="Kohara Y."/>
            <person name="Sugano S."/>
            <person name="Fujiyama A."/>
            <person name="Delaux P.-M."/>
            <person name="Quint M."/>
            <person name="TheiBen G."/>
            <person name="Hagemann M."/>
            <person name="Harholt J."/>
            <person name="Dunand C."/>
            <person name="Zachgo S."/>
            <person name="Langdale J."/>
            <person name="Maumus F."/>
            <person name="Straeten D.V.D."/>
            <person name="Gould S.B."/>
            <person name="Rensing S.A."/>
        </authorList>
    </citation>
    <scope>NUCLEOTIDE SEQUENCE [LARGE SCALE GENOMIC DNA]</scope>
    <source>
        <strain evidence="2 3">S276</strain>
    </source>
</reference>
<feature type="compositionally biased region" description="Acidic residues" evidence="1">
    <location>
        <begin position="386"/>
        <end position="414"/>
    </location>
</feature>
<feature type="region of interest" description="Disordered" evidence="1">
    <location>
        <begin position="45"/>
        <end position="83"/>
    </location>
</feature>
<evidence type="ECO:0000256" key="1">
    <source>
        <dbReference type="SAM" id="MobiDB-lite"/>
    </source>
</evidence>
<comment type="caution">
    <text evidence="2">The sequence shown here is derived from an EMBL/GenBank/DDBJ whole genome shotgun (WGS) entry which is preliminary data.</text>
</comment>